<dbReference type="PANTHER" id="PTHR43280">
    <property type="entry name" value="ARAC-FAMILY TRANSCRIPTIONAL REGULATOR"/>
    <property type="match status" value="1"/>
</dbReference>
<feature type="domain" description="HTH araC/xylS-type" evidence="4">
    <location>
        <begin position="195"/>
        <end position="293"/>
    </location>
</feature>
<dbReference type="InterPro" id="IPR011051">
    <property type="entry name" value="RmlC_Cupin_sf"/>
</dbReference>
<dbReference type="InterPro" id="IPR020449">
    <property type="entry name" value="Tscrpt_reg_AraC-type_HTH"/>
</dbReference>
<name>A0A7M4DH38_9MICO</name>
<protein>
    <submittedName>
        <fullName evidence="5">Melibiose operon regulatory protein</fullName>
    </submittedName>
</protein>
<evidence type="ECO:0000256" key="1">
    <source>
        <dbReference type="ARBA" id="ARBA00023015"/>
    </source>
</evidence>
<dbReference type="InterPro" id="IPR009057">
    <property type="entry name" value="Homeodomain-like_sf"/>
</dbReference>
<evidence type="ECO:0000256" key="3">
    <source>
        <dbReference type="ARBA" id="ARBA00023163"/>
    </source>
</evidence>
<dbReference type="SUPFAM" id="SSF46689">
    <property type="entry name" value="Homeodomain-like"/>
    <property type="match status" value="2"/>
</dbReference>
<proteinExistence type="predicted"/>
<dbReference type="RefSeq" id="WP_156740235.1">
    <property type="nucleotide sequence ID" value="NZ_CACRYJ010000017.1"/>
</dbReference>
<keyword evidence="6" id="KW-1185">Reference proteome</keyword>
<dbReference type="Pfam" id="PF12833">
    <property type="entry name" value="HTH_18"/>
    <property type="match status" value="1"/>
</dbReference>
<dbReference type="PROSITE" id="PS01124">
    <property type="entry name" value="HTH_ARAC_FAMILY_2"/>
    <property type="match status" value="1"/>
</dbReference>
<dbReference type="InterPro" id="IPR018060">
    <property type="entry name" value="HTH_AraC"/>
</dbReference>
<evidence type="ECO:0000259" key="4">
    <source>
        <dbReference type="PROSITE" id="PS01124"/>
    </source>
</evidence>
<dbReference type="Gene3D" id="1.10.10.60">
    <property type="entry name" value="Homeodomain-like"/>
    <property type="match status" value="2"/>
</dbReference>
<sequence>MTTSAPTRRLRDRFPTLRQVGVAAERHPRYVSDEFSPHHLDVVLLTFVLSGRGLHQMGETTHQILAPSVSVTVTGQTHSLLTDKGGLEVVNVFIDPGLHPLPTLRPPLDEALAALIPLPSAPGVLTTDFAQLELRPSDRYEPLLDLLVRETQEPRSLDLMSALRTALLATCAHAVIGRGLMKTMVPTSPSDVRIIAVREWLDHHYRESHTLASLAERARLERTYFSSRFTKVVGLSTSEYVARLRIRYAIGLLQSTDESIIAISRTSGFNDLSNFGRTFRRLMGVSPRQFRTESRSASRPTD</sequence>
<accession>A0A7M4DH38</accession>
<dbReference type="PROSITE" id="PS00041">
    <property type="entry name" value="HTH_ARAC_FAMILY_1"/>
    <property type="match status" value="1"/>
</dbReference>
<dbReference type="PANTHER" id="PTHR43280:SF28">
    <property type="entry name" value="HTH-TYPE TRANSCRIPTIONAL ACTIVATOR RHAS"/>
    <property type="match status" value="1"/>
</dbReference>
<evidence type="ECO:0000313" key="5">
    <source>
        <dbReference type="EMBL" id="VZO36231.1"/>
    </source>
</evidence>
<keyword evidence="3" id="KW-0804">Transcription</keyword>
<dbReference type="SMART" id="SM00342">
    <property type="entry name" value="HTH_ARAC"/>
    <property type="match status" value="1"/>
</dbReference>
<dbReference type="SUPFAM" id="SSF51182">
    <property type="entry name" value="RmlC-like cupins"/>
    <property type="match status" value="1"/>
</dbReference>
<keyword evidence="2" id="KW-0238">DNA-binding</keyword>
<gene>
    <name evidence="5" type="primary">melR_1</name>
    <name evidence="5" type="ORF">HALOF300_01435</name>
</gene>
<keyword evidence="1" id="KW-0805">Transcription regulation</keyword>
<dbReference type="EMBL" id="CACRYJ010000017">
    <property type="protein sequence ID" value="VZO36231.1"/>
    <property type="molecule type" value="Genomic_DNA"/>
</dbReference>
<evidence type="ECO:0000256" key="2">
    <source>
        <dbReference type="ARBA" id="ARBA00023125"/>
    </source>
</evidence>
<dbReference type="Proteomes" id="UP000419743">
    <property type="component" value="Unassembled WGS sequence"/>
</dbReference>
<reference evidence="5 6" key="1">
    <citation type="submission" date="2019-11" db="EMBL/GenBank/DDBJ databases">
        <authorList>
            <person name="Criscuolo A."/>
        </authorList>
    </citation>
    <scope>NUCLEOTIDE SEQUENCE [LARGE SCALE GENOMIC DNA]</scope>
    <source>
        <strain evidence="5">CIP111667</strain>
    </source>
</reference>
<dbReference type="AlphaFoldDB" id="A0A7M4DH38"/>
<dbReference type="GO" id="GO:0003700">
    <property type="term" value="F:DNA-binding transcription factor activity"/>
    <property type="evidence" value="ECO:0007669"/>
    <property type="project" value="InterPro"/>
</dbReference>
<dbReference type="GO" id="GO:0043565">
    <property type="term" value="F:sequence-specific DNA binding"/>
    <property type="evidence" value="ECO:0007669"/>
    <property type="project" value="InterPro"/>
</dbReference>
<organism evidence="5 6">
    <name type="scientific">Occultella aeris</name>
    <dbReference type="NCBI Taxonomy" id="2761496"/>
    <lineage>
        <taxon>Bacteria</taxon>
        <taxon>Bacillati</taxon>
        <taxon>Actinomycetota</taxon>
        <taxon>Actinomycetes</taxon>
        <taxon>Micrococcales</taxon>
        <taxon>Ruaniaceae</taxon>
        <taxon>Occultella</taxon>
    </lineage>
</organism>
<dbReference type="InterPro" id="IPR018062">
    <property type="entry name" value="HTH_AraC-typ_CS"/>
</dbReference>
<evidence type="ECO:0000313" key="6">
    <source>
        <dbReference type="Proteomes" id="UP000419743"/>
    </source>
</evidence>
<dbReference type="PRINTS" id="PR00032">
    <property type="entry name" value="HTHARAC"/>
</dbReference>
<comment type="caution">
    <text evidence="5">The sequence shown here is derived from an EMBL/GenBank/DDBJ whole genome shotgun (WGS) entry which is preliminary data.</text>
</comment>